<keyword evidence="1" id="KW-0378">Hydrolase</keyword>
<dbReference type="Proteomes" id="UP000287701">
    <property type="component" value="Chromosome"/>
</dbReference>
<dbReference type="PROSITE" id="PS51192">
    <property type="entry name" value="HELICASE_ATP_BIND_1"/>
    <property type="match status" value="1"/>
</dbReference>
<dbReference type="EMBL" id="CP035107">
    <property type="protein sequence ID" value="QAR30821.1"/>
    <property type="molecule type" value="Genomic_DNA"/>
</dbReference>
<dbReference type="Gene3D" id="3.40.50.300">
    <property type="entry name" value="P-loop containing nucleotide triphosphate hydrolases"/>
    <property type="match status" value="1"/>
</dbReference>
<dbReference type="SMART" id="SM00490">
    <property type="entry name" value="HELICc"/>
    <property type="match status" value="1"/>
</dbReference>
<protein>
    <submittedName>
        <fullName evidence="4">DEAD/DEAH box helicase</fullName>
    </submittedName>
</protein>
<dbReference type="GO" id="GO:0005524">
    <property type="term" value="F:ATP binding"/>
    <property type="evidence" value="ECO:0007669"/>
    <property type="project" value="InterPro"/>
</dbReference>
<dbReference type="SUPFAM" id="SSF52540">
    <property type="entry name" value="P-loop containing nucleoside triphosphate hydrolases"/>
    <property type="match status" value="2"/>
</dbReference>
<keyword evidence="4" id="KW-0347">Helicase</keyword>
<gene>
    <name evidence="4" type="ORF">EQP59_05460</name>
</gene>
<dbReference type="OrthoDB" id="9814088at2"/>
<evidence type="ECO:0000256" key="1">
    <source>
        <dbReference type="ARBA" id="ARBA00022801"/>
    </source>
</evidence>
<proteinExistence type="predicted"/>
<dbReference type="Gene3D" id="3.40.50.10810">
    <property type="entry name" value="Tandem AAA-ATPase domain"/>
    <property type="match status" value="1"/>
</dbReference>
<dbReference type="Pfam" id="PF00271">
    <property type="entry name" value="Helicase_C"/>
    <property type="match status" value="1"/>
</dbReference>
<dbReference type="GO" id="GO:0004386">
    <property type="term" value="F:helicase activity"/>
    <property type="evidence" value="ECO:0007669"/>
    <property type="project" value="UniProtKB-KW"/>
</dbReference>
<feature type="domain" description="Helicase ATP-binding" evidence="2">
    <location>
        <begin position="105"/>
        <end position="272"/>
    </location>
</feature>
<dbReference type="AlphaFoldDB" id="A0A3R6AUH6"/>
<dbReference type="PROSITE" id="PS51194">
    <property type="entry name" value="HELICASE_CTER"/>
    <property type="match status" value="1"/>
</dbReference>
<evidence type="ECO:0000259" key="3">
    <source>
        <dbReference type="PROSITE" id="PS51194"/>
    </source>
</evidence>
<reference evidence="4 5" key="1">
    <citation type="submission" date="2019-01" db="EMBL/GenBank/DDBJ databases">
        <title>Whole Genome of Ornithobacterium rhinotracheale FARPER-174b.</title>
        <authorList>
            <person name="Tataje-Lavanda L.A."/>
            <person name="Montalvan A."/>
            <person name="Montesinos R."/>
            <person name="Zimic M."/>
            <person name="Fernandez-Sanchez M."/>
            <person name="Fernandez-Diaz M."/>
        </authorList>
    </citation>
    <scope>NUCLEOTIDE SEQUENCE [LARGE SCALE GENOMIC DNA]</scope>
    <source>
        <strain evidence="4 5">FARPER-174b</strain>
    </source>
</reference>
<dbReference type="InterPro" id="IPR000330">
    <property type="entry name" value="SNF2_N"/>
</dbReference>
<dbReference type="GO" id="GO:0016787">
    <property type="term" value="F:hydrolase activity"/>
    <property type="evidence" value="ECO:0007669"/>
    <property type="project" value="UniProtKB-KW"/>
</dbReference>
<evidence type="ECO:0000313" key="4">
    <source>
        <dbReference type="EMBL" id="QAR30821.1"/>
    </source>
</evidence>
<feature type="domain" description="Helicase C-terminal" evidence="3">
    <location>
        <begin position="460"/>
        <end position="608"/>
    </location>
</feature>
<keyword evidence="4" id="KW-0067">ATP-binding</keyword>
<dbReference type="PANTHER" id="PTHR45766:SF6">
    <property type="entry name" value="SWI_SNF-RELATED MATRIX-ASSOCIATED ACTIN-DEPENDENT REGULATOR OF CHROMATIN SUBFAMILY A-LIKE PROTEIN 1"/>
    <property type="match status" value="1"/>
</dbReference>
<dbReference type="PANTHER" id="PTHR45766">
    <property type="entry name" value="DNA ANNEALING HELICASE AND ENDONUCLEASE ZRANB3 FAMILY MEMBER"/>
    <property type="match status" value="1"/>
</dbReference>
<dbReference type="InterPro" id="IPR049730">
    <property type="entry name" value="SNF2/RAD54-like_C"/>
</dbReference>
<dbReference type="InterPro" id="IPR001650">
    <property type="entry name" value="Helicase_C-like"/>
</dbReference>
<accession>A0A3R6AUH6</accession>
<dbReference type="CDD" id="cd18793">
    <property type="entry name" value="SF2_C_SNF"/>
    <property type="match status" value="1"/>
</dbReference>
<dbReference type="InterPro" id="IPR027417">
    <property type="entry name" value="P-loop_NTPase"/>
</dbReference>
<dbReference type="Pfam" id="PF00176">
    <property type="entry name" value="SNF2-rel_dom"/>
    <property type="match status" value="1"/>
</dbReference>
<organism evidence="4 5">
    <name type="scientific">Ornithobacterium rhinotracheale</name>
    <dbReference type="NCBI Taxonomy" id="28251"/>
    <lineage>
        <taxon>Bacteria</taxon>
        <taxon>Pseudomonadati</taxon>
        <taxon>Bacteroidota</taxon>
        <taxon>Flavobacteriia</taxon>
        <taxon>Flavobacteriales</taxon>
        <taxon>Weeksellaceae</taxon>
        <taxon>Ornithobacterium</taxon>
    </lineage>
</organism>
<dbReference type="InterPro" id="IPR014001">
    <property type="entry name" value="Helicase_ATP-bd"/>
</dbReference>
<name>A0A3R6AUH6_ORNRH</name>
<keyword evidence="4" id="KW-0547">Nucleotide-binding</keyword>
<evidence type="ECO:0000259" key="2">
    <source>
        <dbReference type="PROSITE" id="PS51192"/>
    </source>
</evidence>
<dbReference type="SMART" id="SM00487">
    <property type="entry name" value="DEXDc"/>
    <property type="match status" value="1"/>
</dbReference>
<dbReference type="InterPro" id="IPR038718">
    <property type="entry name" value="SNF2-like_sf"/>
</dbReference>
<evidence type="ECO:0000313" key="5">
    <source>
        <dbReference type="Proteomes" id="UP000287701"/>
    </source>
</evidence>
<dbReference type="RefSeq" id="WP_128501295.1">
    <property type="nucleotide sequence ID" value="NZ_CP035107.1"/>
</dbReference>
<sequence>MFQVNQRVCLKDDTSYRGVISEINGDFYCIRWDNGNIGYVSSDELIVEQATNPWERLADNDFDDYSNFTISSISNKVKNTSSNTISTLKASKTIFKPYQFIPLLKLLNSNNRRIIVADEVGLGKTISAGHIALELAARNELESLLIVCLNSLQEKWIDEFANKFNLYLEKIESIESFRNQLEAYRDRGEKIFAVINYEKFQRRENIEYFKDEAIDFDLIIFDEAHTLRNKKNSWKSLKSFVELAKAVVMLTATPIMTSLENLYNLVELLDDDNFSNYQIFQNAININKPFIRAYNQLSNGESPSVILRELNESEVVNVFRYGDVEFKNKYSLNDILGDNNLYRAIIKSLSDFTDGEISPKEKVNILEMLININSLNHFYTRTRKKDVMIDSLNVQRNPQLIKIELNDQERSIYEDKINSVYDDIGAIQVKRKYSSSLFADLKDESDYDNLSLDLSYDDSKFNALLEVVKRQNEEQIIVFSFFRKTLLYLRNRLHQCGYKIALIYGGQPLQERNNIIEKFRNGDFQILLSSEVGSTGLNLQFCNRIINYDLPWNPMVIEQRIGRIDRIGQKSPIINIFNFVYEDTIEERIYEKLYERINLFRESIGDLDDILGEESAYVAGIIENIYKDSPTNEEIENRLNRLAVAIEHNRSHLRQIEEGLRDSFSNDLYFENEIKNIDKNQQYLTENDLIEYIYRIISNKLTTLRINKDEKNPNIYNIYQPSEDVLFDFIEQYYESENIEQKKMLNSFKRKHYSKDIRCTFNQDLAFENKNIEYISAYHPLTMAIYNYFKQNEFDRNNVYRYALNINKIDDEVFKKDFKPGYYFLARYEFEIQKNINGKLSNFVYLKSSVVDLTSGDSFILHEDDSSDYFVSICQKYKTIIPESGIIELNREIISLIQNKYIENLMKQKNDLMKKEKLKFDSEVERKTNQEISYKENRINILEDQIHKNIGLANVLRAQINDLNKQIEQLKQIEGNSNLLIKDKLISLNLVYIYG</sequence>